<dbReference type="SUPFAM" id="SSF110296">
    <property type="entry name" value="Oligoxyloglucan reducing end-specific cellobiohydrolase"/>
    <property type="match status" value="1"/>
</dbReference>
<protein>
    <submittedName>
        <fullName evidence="1">Uncharacterized protein</fullName>
    </submittedName>
</protein>
<accession>A0ABQ1YBI4</accession>
<dbReference type="Proteomes" id="UP000659344">
    <property type="component" value="Unassembled WGS sequence"/>
</dbReference>
<dbReference type="EMBL" id="BMFT01000001">
    <property type="protein sequence ID" value="GGH18578.1"/>
    <property type="molecule type" value="Genomic_DNA"/>
</dbReference>
<keyword evidence="2" id="KW-1185">Reference proteome</keyword>
<evidence type="ECO:0000313" key="1">
    <source>
        <dbReference type="EMBL" id="GGH18578.1"/>
    </source>
</evidence>
<gene>
    <name evidence="1" type="ORF">GCM10008013_14630</name>
</gene>
<comment type="caution">
    <text evidence="1">The sequence shown here is derived from an EMBL/GenBank/DDBJ whole genome shotgun (WGS) entry which is preliminary data.</text>
</comment>
<sequence>MSLITMEERKNRITPLSNHFSKHAIEERIVAIMKMRKTSVAATVLAFALIVGATTVFATSSSGLKQDSDSAYAYEGTGSMNPPLSEQEQRSEMAKVLAPYDKFGLIYDKASGRSTYYGKTVRQFFDEIAQLGFSELTGEVDLEAEYIEGKLSGLVPATQVEFDARTKELQSVQSNVGSLDSSQAIEMTTLLSREENGSIQYSSDEGKTWLTQAEYDAKYPTPDVEWWTYDGYKAWLDNEKIELQKVIGARAWNSKDGWFTWTQKRVDDAIATYEQILADIKAGTQVSKTVDGRDDVVLSFDPGKISTGTSYSVDITLDNGEATSFGPYDTKEELLAKVKPYCEQQVKQGNMTQKEADEILNRYN</sequence>
<reference evidence="2" key="1">
    <citation type="journal article" date="2019" name="Int. J. Syst. Evol. Microbiol.">
        <title>The Global Catalogue of Microorganisms (GCM) 10K type strain sequencing project: providing services to taxonomists for standard genome sequencing and annotation.</title>
        <authorList>
            <consortium name="The Broad Institute Genomics Platform"/>
            <consortium name="The Broad Institute Genome Sequencing Center for Infectious Disease"/>
            <person name="Wu L."/>
            <person name="Ma J."/>
        </authorList>
    </citation>
    <scope>NUCLEOTIDE SEQUENCE [LARGE SCALE GENOMIC DNA]</scope>
    <source>
        <strain evidence="2">CGMCC 1.12769</strain>
    </source>
</reference>
<evidence type="ECO:0000313" key="2">
    <source>
        <dbReference type="Proteomes" id="UP000659344"/>
    </source>
</evidence>
<name>A0ABQ1YBI4_9BACL</name>
<proteinExistence type="predicted"/>
<organism evidence="1 2">
    <name type="scientific">Paenibacillus segetis</name>
    <dbReference type="NCBI Taxonomy" id="1325360"/>
    <lineage>
        <taxon>Bacteria</taxon>
        <taxon>Bacillati</taxon>
        <taxon>Bacillota</taxon>
        <taxon>Bacilli</taxon>
        <taxon>Bacillales</taxon>
        <taxon>Paenibacillaceae</taxon>
        <taxon>Paenibacillus</taxon>
    </lineage>
</organism>